<dbReference type="InterPro" id="IPR037069">
    <property type="entry name" value="AcylCoA_DH/ox_N_sf"/>
</dbReference>
<evidence type="ECO:0000256" key="5">
    <source>
        <dbReference type="RuleBase" id="RU362125"/>
    </source>
</evidence>
<dbReference type="InterPro" id="IPR036250">
    <property type="entry name" value="AcylCo_DH-like_C"/>
</dbReference>
<dbReference type="Gene3D" id="1.10.540.10">
    <property type="entry name" value="Acyl-CoA dehydrogenase/oxidase, N-terminal domain"/>
    <property type="match status" value="1"/>
</dbReference>
<comment type="caution">
    <text evidence="10">The sequence shown here is derived from an EMBL/GenBank/DDBJ whole genome shotgun (WGS) entry which is preliminary data.</text>
</comment>
<name>A0A652KXL0_9ACTN</name>
<sequence length="684" mass="74953">MAPPGRGRPLRRSPRRHLLARRRTGAADHPRRRPRPAHRAVRGPRPGRAPGHRTRRGAAPVHRTAGPAERHVHDERPFHEERHAHEERHERRERGGRRAMTDLQALMADLERHMGDPFDDDGPLPFSRVLELDERESYPDEFVDLLASWGLYDWSIPVESGGRAVDIQDGFNLYRLVARRDPTTATAMVISTISFMPLWVAGTPEQRKHFADLIKSGSKLAWGLSEREHGSDILANATTARRTEGGWLLDGEKWTIGNATVADVVMVFARTSEKGGPGGYSIFAVEKGLLAEGQCEPLPHEPLHGLRGLDMSGVRLRDCFVPDTAVVGKAGQGLEVALKSSHLVRIAITSIAMSCADTALRATLDFATRRMIFGAPVSEVPYSQRQLVESYADLLVADALTTGAIRSLQLTPEQSSIWSSVVKYFVPTLLQETLARLAIVLGARHYLRTHPRYGVFQKAVRDCAVADFADGNTVVNLKNIALQLGNLLDTAVTQDPGKVAGAVERTRALFDPAHPMKPYRPAEQQLFSRGVDDPVLALRSAVDDLHQAAAAATGTDAARLAAAADAAGSLADELDRIAAEHRKLFSDLGKSAGQSAELYDLAKQYTFVSAAAAVVHLHLHGHDSVHPELRSPAVLLVCLERLLKRFHPTVSVAGPREIAEVADALTAAHREGRLFSFRSFSVNW</sequence>
<dbReference type="GO" id="GO:0050660">
    <property type="term" value="F:flavin adenine dinucleotide binding"/>
    <property type="evidence" value="ECO:0007669"/>
    <property type="project" value="InterPro"/>
</dbReference>
<feature type="domain" description="Acyl-CoA dehydrogenase/oxidase N-terminal" evidence="9">
    <location>
        <begin position="129"/>
        <end position="212"/>
    </location>
</feature>
<feature type="region of interest" description="Disordered" evidence="6">
    <location>
        <begin position="1"/>
        <end position="99"/>
    </location>
</feature>
<keyword evidence="3 5" id="KW-0285">Flavoprotein</keyword>
<dbReference type="InterPro" id="IPR009100">
    <property type="entry name" value="AcylCoA_DH/oxidase_NM_dom_sf"/>
</dbReference>
<dbReference type="Gene3D" id="2.40.110.10">
    <property type="entry name" value="Butyryl-CoA Dehydrogenase, subunit A, domain 2"/>
    <property type="match status" value="1"/>
</dbReference>
<dbReference type="Pfam" id="PF00441">
    <property type="entry name" value="Acyl-CoA_dh_1"/>
    <property type="match status" value="1"/>
</dbReference>
<dbReference type="InterPro" id="IPR013786">
    <property type="entry name" value="AcylCoA_DH/ox_N"/>
</dbReference>
<dbReference type="InterPro" id="IPR009075">
    <property type="entry name" value="AcylCo_DH/oxidase_C"/>
</dbReference>
<dbReference type="PANTHER" id="PTHR43884:SF19">
    <property type="entry name" value="ACYL-COA DEHYDROGENASE FADE4-RELATED"/>
    <property type="match status" value="1"/>
</dbReference>
<evidence type="ECO:0000256" key="4">
    <source>
        <dbReference type="ARBA" id="ARBA00022827"/>
    </source>
</evidence>
<evidence type="ECO:0000256" key="1">
    <source>
        <dbReference type="ARBA" id="ARBA00001974"/>
    </source>
</evidence>
<dbReference type="EMBL" id="RDBM01000035">
    <property type="protein sequence ID" value="TXS28336.1"/>
    <property type="molecule type" value="Genomic_DNA"/>
</dbReference>
<evidence type="ECO:0000256" key="6">
    <source>
        <dbReference type="SAM" id="MobiDB-lite"/>
    </source>
</evidence>
<protein>
    <submittedName>
        <fullName evidence="10">Acyl-CoA dehydrogenase</fullName>
    </submittedName>
</protein>
<dbReference type="AlphaFoldDB" id="A0A652KXL0"/>
<gene>
    <name evidence="10" type="ORF">EAO74_20895</name>
</gene>
<dbReference type="CDD" id="cd00567">
    <property type="entry name" value="ACAD"/>
    <property type="match status" value="1"/>
</dbReference>
<evidence type="ECO:0000259" key="7">
    <source>
        <dbReference type="Pfam" id="PF00441"/>
    </source>
</evidence>
<dbReference type="Gene3D" id="1.20.140.10">
    <property type="entry name" value="Butyryl-CoA Dehydrogenase, subunit A, domain 3"/>
    <property type="match status" value="1"/>
</dbReference>
<evidence type="ECO:0000256" key="2">
    <source>
        <dbReference type="ARBA" id="ARBA00009347"/>
    </source>
</evidence>
<evidence type="ECO:0000259" key="8">
    <source>
        <dbReference type="Pfam" id="PF02770"/>
    </source>
</evidence>
<reference evidence="10" key="1">
    <citation type="submission" date="2018-10" db="EMBL/GenBank/DDBJ databases">
        <authorList>
            <person name="Hariharan J."/>
            <person name="Choudoir M.J."/>
            <person name="Diebold P."/>
            <person name="Panke-Buisse K."/>
            <person name="Campbell A.N."/>
            <person name="Buckley D.H."/>
        </authorList>
    </citation>
    <scope>NUCLEOTIDE SEQUENCE</scope>
    <source>
        <strain evidence="10">Gb1</strain>
    </source>
</reference>
<proteinExistence type="inferred from homology"/>
<dbReference type="GO" id="GO:0003995">
    <property type="term" value="F:acyl-CoA dehydrogenase activity"/>
    <property type="evidence" value="ECO:0007669"/>
    <property type="project" value="TreeGrafter"/>
</dbReference>
<dbReference type="SUPFAM" id="SSF47203">
    <property type="entry name" value="Acyl-CoA dehydrogenase C-terminal domain-like"/>
    <property type="match status" value="1"/>
</dbReference>
<organism evidence="10">
    <name type="scientific">Streptomyces sp. gb1(2016)</name>
    <dbReference type="NCBI Taxonomy" id="1828321"/>
    <lineage>
        <taxon>Bacteria</taxon>
        <taxon>Bacillati</taxon>
        <taxon>Actinomycetota</taxon>
        <taxon>Actinomycetes</taxon>
        <taxon>Kitasatosporales</taxon>
        <taxon>Streptomycetaceae</taxon>
        <taxon>Streptomyces</taxon>
    </lineage>
</organism>
<dbReference type="InterPro" id="IPR006091">
    <property type="entry name" value="Acyl-CoA_Oxase/DH_mid-dom"/>
</dbReference>
<keyword evidence="5" id="KW-0560">Oxidoreductase</keyword>
<dbReference type="PANTHER" id="PTHR43884">
    <property type="entry name" value="ACYL-COA DEHYDROGENASE"/>
    <property type="match status" value="1"/>
</dbReference>
<evidence type="ECO:0000259" key="9">
    <source>
        <dbReference type="Pfam" id="PF02771"/>
    </source>
</evidence>
<keyword evidence="4 5" id="KW-0274">FAD</keyword>
<dbReference type="Pfam" id="PF02771">
    <property type="entry name" value="Acyl-CoA_dh_N"/>
    <property type="match status" value="1"/>
</dbReference>
<feature type="compositionally biased region" description="Basic and acidic residues" evidence="6">
    <location>
        <begin position="68"/>
        <end position="93"/>
    </location>
</feature>
<feature type="domain" description="Acyl-CoA oxidase/dehydrogenase middle" evidence="8">
    <location>
        <begin position="222"/>
        <end position="319"/>
    </location>
</feature>
<comment type="cofactor">
    <cofactor evidence="1 5">
        <name>FAD</name>
        <dbReference type="ChEBI" id="CHEBI:57692"/>
    </cofactor>
</comment>
<evidence type="ECO:0000256" key="3">
    <source>
        <dbReference type="ARBA" id="ARBA00022630"/>
    </source>
</evidence>
<feature type="domain" description="Acyl-CoA dehydrogenase/oxidase C-terminal" evidence="7">
    <location>
        <begin position="331"/>
        <end position="482"/>
    </location>
</feature>
<comment type="similarity">
    <text evidence="2 5">Belongs to the acyl-CoA dehydrogenase family.</text>
</comment>
<evidence type="ECO:0000313" key="10">
    <source>
        <dbReference type="EMBL" id="TXS28336.1"/>
    </source>
</evidence>
<dbReference type="SUPFAM" id="SSF56645">
    <property type="entry name" value="Acyl-CoA dehydrogenase NM domain-like"/>
    <property type="match status" value="1"/>
</dbReference>
<dbReference type="InterPro" id="IPR046373">
    <property type="entry name" value="Acyl-CoA_Oxase/DH_mid-dom_sf"/>
</dbReference>
<dbReference type="GO" id="GO:0005886">
    <property type="term" value="C:plasma membrane"/>
    <property type="evidence" value="ECO:0007669"/>
    <property type="project" value="TreeGrafter"/>
</dbReference>
<feature type="compositionally biased region" description="Basic residues" evidence="6">
    <location>
        <begin position="8"/>
        <end position="42"/>
    </location>
</feature>
<dbReference type="Pfam" id="PF02770">
    <property type="entry name" value="Acyl-CoA_dh_M"/>
    <property type="match status" value="1"/>
</dbReference>
<accession>A0A652KXL0</accession>